<dbReference type="GO" id="GO:0005615">
    <property type="term" value="C:extracellular space"/>
    <property type="evidence" value="ECO:0007669"/>
    <property type="project" value="TreeGrafter"/>
</dbReference>
<dbReference type="PANTHER" id="PTHR10974:SF75">
    <property type="entry name" value="SULFATASE DOMAIN-CONTAINING PROTEIN"/>
    <property type="match status" value="1"/>
</dbReference>
<keyword evidence="1" id="KW-1185">Reference proteome</keyword>
<dbReference type="InterPro" id="IPR004245">
    <property type="entry name" value="DUF229"/>
</dbReference>
<reference evidence="2" key="1">
    <citation type="submission" date="2022-11" db="UniProtKB">
        <authorList>
            <consortium name="WormBaseParasite"/>
        </authorList>
    </citation>
    <scope>IDENTIFICATION</scope>
</reference>
<sequence>MLRCLYPSGDHDFIASPWLELKPYQPVEPECDVFEVECSMKSWFGSSSYHNLYSQIYKPYSSKQSDLISQAVDMQLEETSTNPPDFETNFTFSNQSIDRNETPRYEGFGVHLLIIDSVSRSQFFRSMPKTVFLLKEEYEAIAFHHLNKVAINSRPNAYTLFMGKQAEDVLRSPLNEHTVKADPMWSGSKFVKQGSQTRIFKRRLPELSA</sequence>
<organism evidence="1 2">
    <name type="scientific">Ditylenchus dipsaci</name>
    <dbReference type="NCBI Taxonomy" id="166011"/>
    <lineage>
        <taxon>Eukaryota</taxon>
        <taxon>Metazoa</taxon>
        <taxon>Ecdysozoa</taxon>
        <taxon>Nematoda</taxon>
        <taxon>Chromadorea</taxon>
        <taxon>Rhabditida</taxon>
        <taxon>Tylenchina</taxon>
        <taxon>Tylenchomorpha</taxon>
        <taxon>Sphaerularioidea</taxon>
        <taxon>Anguinidae</taxon>
        <taxon>Anguininae</taxon>
        <taxon>Ditylenchus</taxon>
    </lineage>
</organism>
<protein>
    <submittedName>
        <fullName evidence="2">Uncharacterized protein</fullName>
    </submittedName>
</protein>
<dbReference type="Proteomes" id="UP000887574">
    <property type="component" value="Unplaced"/>
</dbReference>
<dbReference type="AlphaFoldDB" id="A0A915DLW7"/>
<accession>A0A915DLW7</accession>
<dbReference type="Pfam" id="PF02995">
    <property type="entry name" value="DUF229"/>
    <property type="match status" value="1"/>
</dbReference>
<dbReference type="WBParaSite" id="jg20876">
    <property type="protein sequence ID" value="jg20876"/>
    <property type="gene ID" value="jg20876"/>
</dbReference>
<dbReference type="PANTHER" id="PTHR10974">
    <property type="entry name" value="FI08016P-RELATED"/>
    <property type="match status" value="1"/>
</dbReference>
<proteinExistence type="predicted"/>
<name>A0A915DLW7_9BILA</name>
<evidence type="ECO:0000313" key="1">
    <source>
        <dbReference type="Proteomes" id="UP000887574"/>
    </source>
</evidence>
<evidence type="ECO:0000313" key="2">
    <source>
        <dbReference type="WBParaSite" id="jg20876"/>
    </source>
</evidence>